<organism evidence="1">
    <name type="scientific">Kribbella sp. HUAS MG21</name>
    <dbReference type="NCBI Taxonomy" id="3160966"/>
    <lineage>
        <taxon>Bacteria</taxon>
        <taxon>Bacillati</taxon>
        <taxon>Actinomycetota</taxon>
        <taxon>Actinomycetes</taxon>
        <taxon>Propionibacteriales</taxon>
        <taxon>Kribbellaceae</taxon>
        <taxon>Kribbella</taxon>
    </lineage>
</organism>
<name>A0AAU7TAR5_9ACTN</name>
<evidence type="ECO:0000313" key="1">
    <source>
        <dbReference type="EMBL" id="XBV23790.1"/>
    </source>
</evidence>
<dbReference type="EMBL" id="CP158165">
    <property type="protein sequence ID" value="XBV23790.1"/>
    <property type="molecule type" value="Genomic_DNA"/>
</dbReference>
<dbReference type="RefSeq" id="WP_350276621.1">
    <property type="nucleotide sequence ID" value="NZ_CP158165.1"/>
</dbReference>
<accession>A0AAU7TAR5</accession>
<dbReference type="AlphaFoldDB" id="A0AAU7TAR5"/>
<reference evidence="1" key="1">
    <citation type="submission" date="2024-06" db="EMBL/GenBank/DDBJ databases">
        <title>Kribbella sp. strain HUAS MG21 genome sequences.</title>
        <authorList>
            <person name="Mo P."/>
        </authorList>
    </citation>
    <scope>NUCLEOTIDE SEQUENCE</scope>
    <source>
        <strain evidence="1">HUAS MG21</strain>
    </source>
</reference>
<sequence>MLRIPTIPRTGSGGVWARDGWLLAGPGRLRARHGSVWAGSS</sequence>
<protein>
    <submittedName>
        <fullName evidence="1">Uncharacterized protein</fullName>
    </submittedName>
</protein>
<gene>
    <name evidence="1" type="ORF">ABN611_35155</name>
</gene>
<proteinExistence type="predicted"/>